<reference evidence="2" key="2">
    <citation type="submission" date="2015-06" db="UniProtKB">
        <authorList>
            <consortium name="EnsemblPlants"/>
        </authorList>
    </citation>
    <scope>IDENTIFICATION</scope>
</reference>
<protein>
    <submittedName>
        <fullName evidence="2">Uncharacterized protein</fullName>
    </submittedName>
</protein>
<feature type="region of interest" description="Disordered" evidence="1">
    <location>
        <begin position="83"/>
        <end position="114"/>
    </location>
</feature>
<dbReference type="Proteomes" id="UP000008022">
    <property type="component" value="Unassembled WGS sequence"/>
</dbReference>
<accession>A0A0E0PY61</accession>
<dbReference type="EnsemblPlants" id="ORUFI06G16610.1">
    <property type="protein sequence ID" value="ORUFI06G16610.1"/>
    <property type="gene ID" value="ORUFI06G16610"/>
</dbReference>
<dbReference type="HOGENOM" id="CLU_170649_0_0_1"/>
<proteinExistence type="predicted"/>
<evidence type="ECO:0000313" key="3">
    <source>
        <dbReference type="Proteomes" id="UP000008022"/>
    </source>
</evidence>
<sequence>MGSGRRRRSAILCRHRSTSKVAITVHPSPTHRRYSWSPPLALPPAISGDKTNIVGCARAWRTFLLLGATSDSPPFAADVDVKPAGRAGDLEPPLSRFPRRCPRKSISGRSSSLS</sequence>
<reference evidence="3" key="1">
    <citation type="submission" date="2013-06" db="EMBL/GenBank/DDBJ databases">
        <authorList>
            <person name="Zhao Q."/>
        </authorList>
    </citation>
    <scope>NUCLEOTIDE SEQUENCE</scope>
    <source>
        <strain evidence="3">cv. W1943</strain>
    </source>
</reference>
<dbReference type="AlphaFoldDB" id="A0A0E0PY61"/>
<dbReference type="Gramene" id="ORUFI06G16610.1">
    <property type="protein sequence ID" value="ORUFI06G16610.1"/>
    <property type="gene ID" value="ORUFI06G16610"/>
</dbReference>
<organism evidence="2 3">
    <name type="scientific">Oryza rufipogon</name>
    <name type="common">Brownbeard rice</name>
    <name type="synonym">Asian wild rice</name>
    <dbReference type="NCBI Taxonomy" id="4529"/>
    <lineage>
        <taxon>Eukaryota</taxon>
        <taxon>Viridiplantae</taxon>
        <taxon>Streptophyta</taxon>
        <taxon>Embryophyta</taxon>
        <taxon>Tracheophyta</taxon>
        <taxon>Spermatophyta</taxon>
        <taxon>Magnoliopsida</taxon>
        <taxon>Liliopsida</taxon>
        <taxon>Poales</taxon>
        <taxon>Poaceae</taxon>
        <taxon>BOP clade</taxon>
        <taxon>Oryzoideae</taxon>
        <taxon>Oryzeae</taxon>
        <taxon>Oryzinae</taxon>
        <taxon>Oryza</taxon>
    </lineage>
</organism>
<name>A0A0E0PY61_ORYRU</name>
<keyword evidence="3" id="KW-1185">Reference proteome</keyword>
<evidence type="ECO:0000313" key="2">
    <source>
        <dbReference type="EnsemblPlants" id="ORUFI06G16610.1"/>
    </source>
</evidence>
<evidence type="ECO:0000256" key="1">
    <source>
        <dbReference type="SAM" id="MobiDB-lite"/>
    </source>
</evidence>
<feature type="compositionally biased region" description="Low complexity" evidence="1">
    <location>
        <begin position="105"/>
        <end position="114"/>
    </location>
</feature>